<evidence type="ECO:0000256" key="1">
    <source>
        <dbReference type="ARBA" id="ARBA00004141"/>
    </source>
</evidence>
<comment type="similarity">
    <text evidence="2">Belongs to the TspO/BZRP family.</text>
</comment>
<dbReference type="Gene3D" id="1.20.1260.100">
    <property type="entry name" value="TspO/MBR protein"/>
    <property type="match status" value="1"/>
</dbReference>
<evidence type="ECO:0000313" key="7">
    <source>
        <dbReference type="EMBL" id="MBK1855298.1"/>
    </source>
</evidence>
<dbReference type="FunFam" id="1.20.1260.100:FF:000001">
    <property type="entry name" value="translocator protein 2"/>
    <property type="match status" value="1"/>
</dbReference>
<keyword evidence="5 6" id="KW-0472">Membrane</keyword>
<name>A0AAE2V9K6_9BACT</name>
<reference evidence="7" key="1">
    <citation type="submission" date="2021-01" db="EMBL/GenBank/DDBJ databases">
        <title>Modified the classification status of verrucomicrobia.</title>
        <authorList>
            <person name="Feng X."/>
        </authorList>
    </citation>
    <scope>NUCLEOTIDE SEQUENCE</scope>
    <source>
        <strain evidence="7">5K15</strain>
    </source>
</reference>
<dbReference type="GO" id="GO:0033013">
    <property type="term" value="P:tetrapyrrole metabolic process"/>
    <property type="evidence" value="ECO:0007669"/>
    <property type="project" value="UniProtKB-ARBA"/>
</dbReference>
<evidence type="ECO:0000256" key="6">
    <source>
        <dbReference type="SAM" id="Phobius"/>
    </source>
</evidence>
<dbReference type="Proteomes" id="UP000634206">
    <property type="component" value="Unassembled WGS sequence"/>
</dbReference>
<dbReference type="InterPro" id="IPR004307">
    <property type="entry name" value="TspO_MBR"/>
</dbReference>
<comment type="subcellular location">
    <subcellularLocation>
        <location evidence="1">Membrane</location>
        <topology evidence="1">Multi-pass membrane protein</topology>
    </subcellularLocation>
</comment>
<keyword evidence="4 6" id="KW-1133">Transmembrane helix</keyword>
<dbReference type="InterPro" id="IPR038330">
    <property type="entry name" value="TspO/MBR-related_sf"/>
</dbReference>
<keyword evidence="3 6" id="KW-0812">Transmembrane</keyword>
<dbReference type="CDD" id="cd15904">
    <property type="entry name" value="TSPO_MBR"/>
    <property type="match status" value="1"/>
</dbReference>
<feature type="transmembrane region" description="Helical" evidence="6">
    <location>
        <begin position="108"/>
        <end position="129"/>
    </location>
</feature>
<feature type="transmembrane region" description="Helical" evidence="6">
    <location>
        <begin position="82"/>
        <end position="102"/>
    </location>
</feature>
<dbReference type="EMBL" id="JAENIG010000006">
    <property type="protein sequence ID" value="MBK1855298.1"/>
    <property type="molecule type" value="Genomic_DNA"/>
</dbReference>
<dbReference type="InterPro" id="IPR023606">
    <property type="entry name" value="CoA-Trfase_III_dom_1_sf"/>
</dbReference>
<dbReference type="PIRSF" id="PIRSF005859">
    <property type="entry name" value="PBR"/>
    <property type="match status" value="1"/>
</dbReference>
<sequence length="164" mass="18304">MTPKPLKSQIVGFIACCIVTFTAAALDAIASATAGSFYQELTQPSWAPPAWLFGPVWSALYAMMAVSAWLVWRQPSGRKTKLALGIFLVQLATNALWSWLFFKWHLGALAFVEVLLLWCLIVANVVAFWRLHKVAAVLLLPYLIWVSFAAALCYTMWQLNPDVL</sequence>
<dbReference type="PANTHER" id="PTHR10057">
    <property type="entry name" value="PERIPHERAL-TYPE BENZODIAZEPINE RECEPTOR"/>
    <property type="match status" value="1"/>
</dbReference>
<comment type="caution">
    <text evidence="7">The sequence shown here is derived from an EMBL/GenBank/DDBJ whole genome shotgun (WGS) entry which is preliminary data.</text>
</comment>
<proteinExistence type="inferred from homology"/>
<protein>
    <submittedName>
        <fullName evidence="7">Tryptophan-rich sensory protein</fullName>
    </submittedName>
</protein>
<dbReference type="AlphaFoldDB" id="A0AAE2V9K6"/>
<evidence type="ECO:0000313" key="8">
    <source>
        <dbReference type="Proteomes" id="UP000634206"/>
    </source>
</evidence>
<evidence type="ECO:0000256" key="5">
    <source>
        <dbReference type="ARBA" id="ARBA00023136"/>
    </source>
</evidence>
<organism evidence="7 8">
    <name type="scientific">Oceaniferula flava</name>
    <dbReference type="NCBI Taxonomy" id="2800421"/>
    <lineage>
        <taxon>Bacteria</taxon>
        <taxon>Pseudomonadati</taxon>
        <taxon>Verrucomicrobiota</taxon>
        <taxon>Verrucomicrobiia</taxon>
        <taxon>Verrucomicrobiales</taxon>
        <taxon>Verrucomicrobiaceae</taxon>
        <taxon>Oceaniferula</taxon>
    </lineage>
</organism>
<dbReference type="RefSeq" id="WP_309489911.1">
    <property type="nucleotide sequence ID" value="NZ_JAENIG010000006.1"/>
</dbReference>
<gene>
    <name evidence="7" type="ORF">JIN83_10035</name>
</gene>
<feature type="transmembrane region" description="Helical" evidence="6">
    <location>
        <begin position="50"/>
        <end position="70"/>
    </location>
</feature>
<accession>A0AAE2V9K6</accession>
<dbReference type="SUPFAM" id="SSF89796">
    <property type="entry name" value="CoA-transferase family III (CaiB/BaiF)"/>
    <property type="match status" value="1"/>
</dbReference>
<feature type="transmembrane region" description="Helical" evidence="6">
    <location>
        <begin position="136"/>
        <end position="157"/>
    </location>
</feature>
<evidence type="ECO:0000256" key="4">
    <source>
        <dbReference type="ARBA" id="ARBA00022989"/>
    </source>
</evidence>
<dbReference type="Pfam" id="PF03073">
    <property type="entry name" value="TspO_MBR"/>
    <property type="match status" value="1"/>
</dbReference>
<evidence type="ECO:0000256" key="3">
    <source>
        <dbReference type="ARBA" id="ARBA00022692"/>
    </source>
</evidence>
<dbReference type="PANTHER" id="PTHR10057:SF0">
    <property type="entry name" value="TRANSLOCATOR PROTEIN"/>
    <property type="match status" value="1"/>
</dbReference>
<dbReference type="GO" id="GO:0016020">
    <property type="term" value="C:membrane"/>
    <property type="evidence" value="ECO:0007669"/>
    <property type="project" value="UniProtKB-SubCell"/>
</dbReference>
<keyword evidence="8" id="KW-1185">Reference proteome</keyword>
<evidence type="ECO:0000256" key="2">
    <source>
        <dbReference type="ARBA" id="ARBA00007524"/>
    </source>
</evidence>